<evidence type="ECO:0000313" key="4">
    <source>
        <dbReference type="Proteomes" id="UP001593833"/>
    </source>
</evidence>
<dbReference type="EMBL" id="JBHPKH010000007">
    <property type="protein sequence ID" value="MFC1572210.1"/>
    <property type="molecule type" value="Genomic_DNA"/>
</dbReference>
<comment type="caution">
    <text evidence="3">The sequence shown here is derived from an EMBL/GenBank/DDBJ whole genome shotgun (WGS) entry which is preliminary data.</text>
</comment>
<gene>
    <name evidence="3" type="ORF">ACFL6M_01300</name>
</gene>
<dbReference type="InterPro" id="IPR027417">
    <property type="entry name" value="P-loop_NTPase"/>
</dbReference>
<dbReference type="Pfam" id="PF07726">
    <property type="entry name" value="AAA_3"/>
    <property type="match status" value="1"/>
</dbReference>
<dbReference type="PIRSF" id="PIRSF002849">
    <property type="entry name" value="AAA_ATPase_chaperone_MoxR_prd"/>
    <property type="match status" value="1"/>
</dbReference>
<dbReference type="Gene3D" id="3.40.50.300">
    <property type="entry name" value="P-loop containing nucleotide triphosphate hydrolases"/>
    <property type="match status" value="1"/>
</dbReference>
<dbReference type="InterPro" id="IPR050764">
    <property type="entry name" value="CbbQ/NirQ/NorQ/GpvN"/>
</dbReference>
<dbReference type="SUPFAM" id="SSF52540">
    <property type="entry name" value="P-loop containing nucleoside triphosphate hydrolases"/>
    <property type="match status" value="1"/>
</dbReference>
<evidence type="ECO:0000313" key="3">
    <source>
        <dbReference type="EMBL" id="MFC1572210.1"/>
    </source>
</evidence>
<accession>A0ABV6YIP8</accession>
<proteinExistence type="predicted"/>
<dbReference type="Pfam" id="PF17863">
    <property type="entry name" value="AAA_lid_2"/>
    <property type="match status" value="1"/>
</dbReference>
<dbReference type="InterPro" id="IPR041628">
    <property type="entry name" value="ChlI/MoxR_AAA_lid"/>
</dbReference>
<organism evidence="3 4">
    <name type="scientific">Eiseniibacteriota bacterium</name>
    <dbReference type="NCBI Taxonomy" id="2212470"/>
    <lineage>
        <taxon>Bacteria</taxon>
        <taxon>Candidatus Eiseniibacteriota</taxon>
    </lineage>
</organism>
<dbReference type="PANTHER" id="PTHR42759">
    <property type="entry name" value="MOXR FAMILY PROTEIN"/>
    <property type="match status" value="1"/>
</dbReference>
<keyword evidence="4" id="KW-1185">Reference proteome</keyword>
<feature type="domain" description="ChlI/MoxR AAA lid" evidence="2">
    <location>
        <begin position="239"/>
        <end position="307"/>
    </location>
</feature>
<feature type="domain" description="ATPase AAA-3" evidence="1">
    <location>
        <begin position="47"/>
        <end position="177"/>
    </location>
</feature>
<dbReference type="InterPro" id="IPR011703">
    <property type="entry name" value="ATPase_AAA-3"/>
</dbReference>
<evidence type="ECO:0000259" key="2">
    <source>
        <dbReference type="Pfam" id="PF17863"/>
    </source>
</evidence>
<reference evidence="3 4" key="1">
    <citation type="submission" date="2024-09" db="EMBL/GenBank/DDBJ databases">
        <authorList>
            <person name="D'Angelo T."/>
        </authorList>
    </citation>
    <scope>NUCLEOTIDE SEQUENCE [LARGE SCALE GENOMIC DNA]</scope>
    <source>
        <strain evidence="3">SAG AM-320-E07</strain>
    </source>
</reference>
<protein>
    <submittedName>
        <fullName evidence="3">AAA family ATPase</fullName>
    </submittedName>
</protein>
<evidence type="ECO:0000259" key="1">
    <source>
        <dbReference type="Pfam" id="PF07726"/>
    </source>
</evidence>
<name>A0ABV6YIP8_UNCEI</name>
<dbReference type="CDD" id="cd00009">
    <property type="entry name" value="AAA"/>
    <property type="match status" value="1"/>
</dbReference>
<sequence length="317" mass="34812">MKEASVIHPAQVQPEKMTMVRQEIHRCVIGLRSEIDSLLCAILCGRHVLLESVPGLGKTLLVNTLAKVLGCSFRRIQFTPDLLPADILGGFVFNPKEGSFSFRQGPIFASVILADEINRAPAKTQSALLEAMQEHQVTIEGQTKPLDDPFLLFATQNPVEHEGVYPLPQAQLDRFAMRLILPYPIPDDEMRILALNSGDLPTVNPVLSSEEVIACQKACSEVTVSDEIRTIIVNLANHTRARDGVTLGASPRLGIDLIHLSRARAWLDGRSHVLPDDIKVLFHPVANHRLALTARGEISGLTVKQVINEALDSTELV</sequence>
<dbReference type="Proteomes" id="UP001593833">
    <property type="component" value="Unassembled WGS sequence"/>
</dbReference>
<dbReference type="Gene3D" id="1.10.8.80">
    <property type="entry name" value="Magnesium chelatase subunit I, C-Terminal domain"/>
    <property type="match status" value="1"/>
</dbReference>
<dbReference type="PANTHER" id="PTHR42759:SF1">
    <property type="entry name" value="MAGNESIUM-CHELATASE SUBUNIT CHLD"/>
    <property type="match status" value="1"/>
</dbReference>